<gene>
    <name evidence="2" type="ORF">ElyMa_002600100</name>
</gene>
<reference evidence="2 3" key="1">
    <citation type="journal article" date="2021" name="Elife">
        <title>Chloroplast acquisition without the gene transfer in kleptoplastic sea slugs, Plakobranchus ocellatus.</title>
        <authorList>
            <person name="Maeda T."/>
            <person name="Takahashi S."/>
            <person name="Yoshida T."/>
            <person name="Shimamura S."/>
            <person name="Takaki Y."/>
            <person name="Nagai Y."/>
            <person name="Toyoda A."/>
            <person name="Suzuki Y."/>
            <person name="Arimoto A."/>
            <person name="Ishii H."/>
            <person name="Satoh N."/>
            <person name="Nishiyama T."/>
            <person name="Hasebe M."/>
            <person name="Maruyama T."/>
            <person name="Minagawa J."/>
            <person name="Obokata J."/>
            <person name="Shigenobu S."/>
        </authorList>
    </citation>
    <scope>NUCLEOTIDE SEQUENCE [LARGE SCALE GENOMIC DNA]</scope>
</reference>
<protein>
    <submittedName>
        <fullName evidence="2">Uncharacterized protein</fullName>
    </submittedName>
</protein>
<sequence length="158" mass="18427">MTNLSSSIDPWTLRDRRKREARHSCRPGRHVNSRRRAHRLPDRQGRNQTPHSRTCVGPRNVHEKFPEGVRPPPLRVKEKGLSMRERRVLAQLLCNAKCPLLKYYQHAIRAAPNDICLRPLTHRPGLHDDQLRGRRPAPRPSDDLISDLWTDPGRWLSI</sequence>
<evidence type="ECO:0000313" key="3">
    <source>
        <dbReference type="Proteomes" id="UP000762676"/>
    </source>
</evidence>
<feature type="region of interest" description="Disordered" evidence="1">
    <location>
        <begin position="15"/>
        <end position="72"/>
    </location>
</feature>
<name>A0AAV4H2P1_9GAST</name>
<evidence type="ECO:0000256" key="1">
    <source>
        <dbReference type="SAM" id="MobiDB-lite"/>
    </source>
</evidence>
<dbReference type="EMBL" id="BMAT01005360">
    <property type="protein sequence ID" value="GFR91735.1"/>
    <property type="molecule type" value="Genomic_DNA"/>
</dbReference>
<dbReference type="AlphaFoldDB" id="A0AAV4H2P1"/>
<organism evidence="2 3">
    <name type="scientific">Elysia marginata</name>
    <dbReference type="NCBI Taxonomy" id="1093978"/>
    <lineage>
        <taxon>Eukaryota</taxon>
        <taxon>Metazoa</taxon>
        <taxon>Spiralia</taxon>
        <taxon>Lophotrochozoa</taxon>
        <taxon>Mollusca</taxon>
        <taxon>Gastropoda</taxon>
        <taxon>Heterobranchia</taxon>
        <taxon>Euthyneura</taxon>
        <taxon>Panpulmonata</taxon>
        <taxon>Sacoglossa</taxon>
        <taxon>Placobranchoidea</taxon>
        <taxon>Plakobranchidae</taxon>
        <taxon>Elysia</taxon>
    </lineage>
</organism>
<feature type="compositionally biased region" description="Basic residues" evidence="1">
    <location>
        <begin position="15"/>
        <end position="38"/>
    </location>
</feature>
<accession>A0AAV4H2P1</accession>
<keyword evidence="3" id="KW-1185">Reference proteome</keyword>
<evidence type="ECO:0000313" key="2">
    <source>
        <dbReference type="EMBL" id="GFR91735.1"/>
    </source>
</evidence>
<dbReference type="Proteomes" id="UP000762676">
    <property type="component" value="Unassembled WGS sequence"/>
</dbReference>
<comment type="caution">
    <text evidence="2">The sequence shown here is derived from an EMBL/GenBank/DDBJ whole genome shotgun (WGS) entry which is preliminary data.</text>
</comment>
<proteinExistence type="predicted"/>
<feature type="region of interest" description="Disordered" evidence="1">
    <location>
        <begin position="123"/>
        <end position="144"/>
    </location>
</feature>